<reference evidence="1" key="1">
    <citation type="submission" date="2020-05" db="EMBL/GenBank/DDBJ databases">
        <authorList>
            <person name="Chiriac C."/>
            <person name="Salcher M."/>
            <person name="Ghai R."/>
            <person name="Kavagutti S V."/>
        </authorList>
    </citation>
    <scope>NUCLEOTIDE SEQUENCE</scope>
</reference>
<proteinExistence type="predicted"/>
<organism evidence="1">
    <name type="scientific">freshwater metagenome</name>
    <dbReference type="NCBI Taxonomy" id="449393"/>
    <lineage>
        <taxon>unclassified sequences</taxon>
        <taxon>metagenomes</taxon>
        <taxon>ecological metagenomes</taxon>
    </lineage>
</organism>
<sequence length="80" mass="8866">MRDRAAHLDAFSQTTQRATRRRTVHVELLADTGVNGWDHQRMTVVVGESEMAYGRGINDGPDEFRIMTAAICFTAQSGAI</sequence>
<name>A0A6J7KGL2_9ZZZZ</name>
<dbReference type="EMBL" id="CAFBNC010000157">
    <property type="protein sequence ID" value="CAB4955026.1"/>
    <property type="molecule type" value="Genomic_DNA"/>
</dbReference>
<evidence type="ECO:0000313" key="1">
    <source>
        <dbReference type="EMBL" id="CAB4955026.1"/>
    </source>
</evidence>
<protein>
    <submittedName>
        <fullName evidence="1">Unannotated protein</fullName>
    </submittedName>
</protein>
<accession>A0A6J7KGL2</accession>
<gene>
    <name evidence="1" type="ORF">UFOPK3733_02106</name>
</gene>
<dbReference type="AlphaFoldDB" id="A0A6J7KGL2"/>